<dbReference type="Gene3D" id="2.60.40.10">
    <property type="entry name" value="Immunoglobulins"/>
    <property type="match status" value="1"/>
</dbReference>
<evidence type="ECO:0000256" key="4">
    <source>
        <dbReference type="ARBA" id="ARBA00022729"/>
    </source>
</evidence>
<evidence type="ECO:0000256" key="7">
    <source>
        <dbReference type="ARBA" id="ARBA00023180"/>
    </source>
</evidence>
<dbReference type="InterPro" id="IPR013106">
    <property type="entry name" value="Ig_V-set"/>
</dbReference>
<protein>
    <recommendedName>
        <fullName evidence="8">Ig-like domain-containing protein</fullName>
    </recommendedName>
</protein>
<dbReference type="PANTHER" id="PTHR32178:SF6">
    <property type="entry name" value="IG-LIKE DOMAIN-CONTAINING PROTEIN"/>
    <property type="match status" value="1"/>
</dbReference>
<evidence type="ECO:0000256" key="5">
    <source>
        <dbReference type="ARBA" id="ARBA00022989"/>
    </source>
</evidence>
<comment type="similarity">
    <text evidence="2">Belongs to the FAM187 family.</text>
</comment>
<dbReference type="PROSITE" id="PS50835">
    <property type="entry name" value="IG_LIKE"/>
    <property type="match status" value="1"/>
</dbReference>
<evidence type="ECO:0000256" key="1">
    <source>
        <dbReference type="ARBA" id="ARBA00004479"/>
    </source>
</evidence>
<dbReference type="AlphaFoldDB" id="A0AAD7ZL88"/>
<reference evidence="9" key="1">
    <citation type="journal article" date="2023" name="IScience">
        <title>Live-bearing cockroach genome reveals convergent evolutionary mechanisms linked to viviparity in insects and beyond.</title>
        <authorList>
            <person name="Fouks B."/>
            <person name="Harrison M.C."/>
            <person name="Mikhailova A.A."/>
            <person name="Marchal E."/>
            <person name="English S."/>
            <person name="Carruthers M."/>
            <person name="Jennings E.C."/>
            <person name="Chiamaka E.L."/>
            <person name="Frigard R.A."/>
            <person name="Pippel M."/>
            <person name="Attardo G.M."/>
            <person name="Benoit J.B."/>
            <person name="Bornberg-Bauer E."/>
            <person name="Tobe S.S."/>
        </authorList>
    </citation>
    <scope>NUCLEOTIDE SEQUENCE</scope>
    <source>
        <strain evidence="9">Stay&amp;Tobe</strain>
    </source>
</reference>
<dbReference type="CDD" id="cd00096">
    <property type="entry name" value="Ig"/>
    <property type="match status" value="1"/>
</dbReference>
<evidence type="ECO:0000256" key="6">
    <source>
        <dbReference type="ARBA" id="ARBA00023136"/>
    </source>
</evidence>
<keyword evidence="3" id="KW-0812">Transmembrane</keyword>
<dbReference type="SUPFAM" id="SSF48726">
    <property type="entry name" value="Immunoglobulin"/>
    <property type="match status" value="1"/>
</dbReference>
<dbReference type="Proteomes" id="UP001233999">
    <property type="component" value="Unassembled WGS sequence"/>
</dbReference>
<dbReference type="EMBL" id="JASPKZ010007801">
    <property type="protein sequence ID" value="KAJ9582441.1"/>
    <property type="molecule type" value="Genomic_DNA"/>
</dbReference>
<comment type="caution">
    <text evidence="9">The sequence shown here is derived from an EMBL/GenBank/DDBJ whole genome shotgun (WGS) entry which is preliminary data.</text>
</comment>
<dbReference type="GO" id="GO:0016020">
    <property type="term" value="C:membrane"/>
    <property type="evidence" value="ECO:0007669"/>
    <property type="project" value="UniProtKB-SubCell"/>
</dbReference>
<comment type="subcellular location">
    <subcellularLocation>
        <location evidence="1">Membrane</location>
        <topology evidence="1">Single-pass type I membrane protein</topology>
    </subcellularLocation>
</comment>
<keyword evidence="6" id="KW-0472">Membrane</keyword>
<name>A0AAD7ZL88_DIPPU</name>
<dbReference type="InterPro" id="IPR036179">
    <property type="entry name" value="Ig-like_dom_sf"/>
</dbReference>
<gene>
    <name evidence="9" type="ORF">L9F63_003239</name>
</gene>
<evidence type="ECO:0000256" key="3">
    <source>
        <dbReference type="ARBA" id="ARBA00022692"/>
    </source>
</evidence>
<accession>A0AAD7ZL88</accession>
<reference evidence="9" key="2">
    <citation type="submission" date="2023-05" db="EMBL/GenBank/DDBJ databases">
        <authorList>
            <person name="Fouks B."/>
        </authorList>
    </citation>
    <scope>NUCLEOTIDE SEQUENCE</scope>
    <source>
        <strain evidence="9">Stay&amp;Tobe</strain>
        <tissue evidence="9">Testes</tissue>
    </source>
</reference>
<dbReference type="Pfam" id="PF07686">
    <property type="entry name" value="V-set"/>
    <property type="match status" value="1"/>
</dbReference>
<feature type="domain" description="Ig-like" evidence="8">
    <location>
        <begin position="44"/>
        <end position="113"/>
    </location>
</feature>
<evidence type="ECO:0000259" key="8">
    <source>
        <dbReference type="PROSITE" id="PS50835"/>
    </source>
</evidence>
<sequence length="259" mass="29435">MFLCWLWVGETESVTREKCRERFRLIGGDEEDQFELVDVRLQGSVRLDCHFCNEKDDRTPKIWYRQDVLRRQVVTEVQLDMEGDLQLNRVYVTPDHTLVVNNISLNDAGIYFCHGSLGEDAAFQYNYLLDVVNWTQVPLLGNLSAWRSYHNSALSRNVTVVTEWMPWGSCTSCNRAAGEMRRAGKCRVRQPQLIELSCGSMMLAQLFPAVSSITRTIPDFVQVEMCTGGCVQNVKTASVTNRTRVVKSQGSQLSFTCTG</sequence>
<evidence type="ECO:0000256" key="2">
    <source>
        <dbReference type="ARBA" id="ARBA00008727"/>
    </source>
</evidence>
<keyword evidence="10" id="KW-1185">Reference proteome</keyword>
<evidence type="ECO:0000313" key="10">
    <source>
        <dbReference type="Proteomes" id="UP001233999"/>
    </source>
</evidence>
<evidence type="ECO:0000313" key="9">
    <source>
        <dbReference type="EMBL" id="KAJ9582441.1"/>
    </source>
</evidence>
<dbReference type="InterPro" id="IPR013783">
    <property type="entry name" value="Ig-like_fold"/>
</dbReference>
<keyword evidence="4" id="KW-0732">Signal</keyword>
<dbReference type="InterPro" id="IPR039311">
    <property type="entry name" value="FAM187A/B"/>
</dbReference>
<keyword evidence="7" id="KW-0325">Glycoprotein</keyword>
<keyword evidence="5" id="KW-1133">Transmembrane helix</keyword>
<dbReference type="PANTHER" id="PTHR32178">
    <property type="entry name" value="FAM187"/>
    <property type="match status" value="1"/>
</dbReference>
<dbReference type="InterPro" id="IPR007110">
    <property type="entry name" value="Ig-like_dom"/>
</dbReference>
<proteinExistence type="inferred from homology"/>
<organism evidence="9 10">
    <name type="scientific">Diploptera punctata</name>
    <name type="common">Pacific beetle cockroach</name>
    <dbReference type="NCBI Taxonomy" id="6984"/>
    <lineage>
        <taxon>Eukaryota</taxon>
        <taxon>Metazoa</taxon>
        <taxon>Ecdysozoa</taxon>
        <taxon>Arthropoda</taxon>
        <taxon>Hexapoda</taxon>
        <taxon>Insecta</taxon>
        <taxon>Pterygota</taxon>
        <taxon>Neoptera</taxon>
        <taxon>Polyneoptera</taxon>
        <taxon>Dictyoptera</taxon>
        <taxon>Blattodea</taxon>
        <taxon>Blaberoidea</taxon>
        <taxon>Blaberidae</taxon>
        <taxon>Diplopterinae</taxon>
        <taxon>Diploptera</taxon>
    </lineage>
</organism>